<gene>
    <name evidence="5" type="ORF">RD110_18690</name>
</gene>
<dbReference type="EMBL" id="CP019236">
    <property type="protein sequence ID" value="APW38982.1"/>
    <property type="molecule type" value="Genomic_DNA"/>
</dbReference>
<dbReference type="Pfam" id="PF06530">
    <property type="entry name" value="Phage_antitermQ"/>
    <property type="match status" value="1"/>
</dbReference>
<dbReference type="Proteomes" id="UP000186609">
    <property type="component" value="Chromosome"/>
</dbReference>
<dbReference type="GO" id="GO:0060567">
    <property type="term" value="P:negative regulation of termination of DNA-templated transcription"/>
    <property type="evidence" value="ECO:0007669"/>
    <property type="project" value="InterPro"/>
</dbReference>
<evidence type="ECO:0000313" key="6">
    <source>
        <dbReference type="Proteomes" id="UP000186609"/>
    </source>
</evidence>
<evidence type="ECO:0000256" key="3">
    <source>
        <dbReference type="ARBA" id="ARBA00023125"/>
    </source>
</evidence>
<evidence type="ECO:0000256" key="2">
    <source>
        <dbReference type="ARBA" id="ARBA00023015"/>
    </source>
</evidence>
<reference evidence="5 6" key="1">
    <citation type="submission" date="2017-01" db="EMBL/GenBank/DDBJ databases">
        <authorList>
            <person name="Mah S.A."/>
            <person name="Swanson W.J."/>
            <person name="Moy G.W."/>
            <person name="Vacquier V.D."/>
        </authorList>
    </citation>
    <scope>NUCLEOTIDE SEQUENCE [LARGE SCALE GENOMIC DNA]</scope>
    <source>
        <strain evidence="5 6">DCY110</strain>
    </source>
</reference>
<dbReference type="InterPro" id="IPR010534">
    <property type="entry name" value="Phage_933W_GpQ"/>
</dbReference>
<organism evidence="5 6">
    <name type="scientific">Rhodoferax koreensis</name>
    <dbReference type="NCBI Taxonomy" id="1842727"/>
    <lineage>
        <taxon>Bacteria</taxon>
        <taxon>Pseudomonadati</taxon>
        <taxon>Pseudomonadota</taxon>
        <taxon>Betaproteobacteria</taxon>
        <taxon>Burkholderiales</taxon>
        <taxon>Comamonadaceae</taxon>
        <taxon>Rhodoferax</taxon>
    </lineage>
</organism>
<dbReference type="AlphaFoldDB" id="A0A1P8JYZ8"/>
<keyword evidence="2" id="KW-0805">Transcription regulation</keyword>
<dbReference type="KEGG" id="rhy:RD110_18690"/>
<comment type="similarity">
    <text evidence="1">Belongs to the phage antitermination Q type 1 family.</text>
</comment>
<protein>
    <submittedName>
        <fullName evidence="5">Uncharacterized protein</fullName>
    </submittedName>
</protein>
<keyword evidence="4" id="KW-0804">Transcription</keyword>
<accession>A0A1P8JYZ8</accession>
<evidence type="ECO:0000313" key="5">
    <source>
        <dbReference type="EMBL" id="APW38982.1"/>
    </source>
</evidence>
<dbReference type="STRING" id="1842727.RD110_18690"/>
<dbReference type="GO" id="GO:0003677">
    <property type="term" value="F:DNA binding"/>
    <property type="evidence" value="ECO:0007669"/>
    <property type="project" value="UniProtKB-KW"/>
</dbReference>
<proteinExistence type="inferred from homology"/>
<dbReference type="OrthoDB" id="8637336at2"/>
<dbReference type="RefSeq" id="WP_076201012.1">
    <property type="nucleotide sequence ID" value="NZ_CP019236.1"/>
</dbReference>
<name>A0A1P8JYZ8_9BURK</name>
<keyword evidence="3" id="KW-0238">DNA-binding</keyword>
<evidence type="ECO:0000256" key="1">
    <source>
        <dbReference type="ARBA" id="ARBA00010234"/>
    </source>
</evidence>
<evidence type="ECO:0000256" key="4">
    <source>
        <dbReference type="ARBA" id="ARBA00023163"/>
    </source>
</evidence>
<keyword evidence="6" id="KW-1185">Reference proteome</keyword>
<sequence length="135" mass="15139">MARIEWVKHRLNNWALWKVQEASGGMGFAKQSAFLNDAPQETTPEARIPVDEIDASVTNEGVESMKLSRPQLYETLQCIYPKGMGIKATARERCCGESTIKAHLDIADGVLAVWFRERADKSAKLREAIKRSFTA</sequence>